<name>A0A7V0LTQ3_UNCW3</name>
<comment type="caution">
    <text evidence="1">The sequence shown here is derived from an EMBL/GenBank/DDBJ whole genome shotgun (WGS) entry which is preliminary data.</text>
</comment>
<organism evidence="1">
    <name type="scientific">candidate division WOR-3 bacterium</name>
    <dbReference type="NCBI Taxonomy" id="2052148"/>
    <lineage>
        <taxon>Bacteria</taxon>
        <taxon>Bacteria division WOR-3</taxon>
    </lineage>
</organism>
<dbReference type="Proteomes" id="UP000886381">
    <property type="component" value="Unassembled WGS sequence"/>
</dbReference>
<reference evidence="1" key="1">
    <citation type="journal article" date="2020" name="mSystems">
        <title>Genome- and Community-Level Interaction Insights into Carbon Utilization and Element Cycling Functions of Hydrothermarchaeota in Hydrothermal Sediment.</title>
        <authorList>
            <person name="Zhou Z."/>
            <person name="Liu Y."/>
            <person name="Xu W."/>
            <person name="Pan J."/>
            <person name="Luo Z.H."/>
            <person name="Li M."/>
        </authorList>
    </citation>
    <scope>NUCLEOTIDE SEQUENCE [LARGE SCALE GENOMIC DNA]</scope>
    <source>
        <strain evidence="1">HyVt-28</strain>
    </source>
</reference>
<dbReference type="Gene3D" id="3.60.20.10">
    <property type="entry name" value="Glutamine Phosphoribosylpyrophosphate, subunit 1, domain 1"/>
    <property type="match status" value="1"/>
</dbReference>
<sequence length="261" mass="28168">MLNLFVFISILISNPPSGTFSIVAVDTVTGEIGVAVASRFLGVGAVVPYAKADVGAVATQAWGNTRFGPRGLELLKEGYAPAQVLSILLNDDTLREQRQVGIVNAHGESAAFTGKSCLKWAGHITGAGYSIQGNILAGEQVVKAMEKAFLETEGELGDRLIAALEAGEKAGGDRRGKQSAALVVVREGGGYSGYNDRYIDIRVDDSPDPIKELKRIYKLWKRTFLIDAHGRIGDRFKREGKNKLAELEYSRAITIMDEALK</sequence>
<proteinExistence type="predicted"/>
<feature type="non-terminal residue" evidence="1">
    <location>
        <position position="261"/>
    </location>
</feature>
<protein>
    <submittedName>
        <fullName evidence="1">DUF1028 domain-containing protein</fullName>
    </submittedName>
</protein>
<dbReference type="PANTHER" id="PTHR39328">
    <property type="entry name" value="BLL2871 PROTEIN"/>
    <property type="match status" value="1"/>
</dbReference>
<gene>
    <name evidence="1" type="ORF">ENH14_00790</name>
</gene>
<accession>A0A7V0LTQ3</accession>
<dbReference type="AlphaFoldDB" id="A0A7V0LTQ3"/>
<dbReference type="Pfam" id="PF06267">
    <property type="entry name" value="DUF1028"/>
    <property type="match status" value="1"/>
</dbReference>
<dbReference type="InterPro" id="IPR029055">
    <property type="entry name" value="Ntn_hydrolases_N"/>
</dbReference>
<evidence type="ECO:0000313" key="1">
    <source>
        <dbReference type="EMBL" id="HDL59972.1"/>
    </source>
</evidence>
<dbReference type="InterPro" id="IPR010430">
    <property type="entry name" value="DUF1028"/>
</dbReference>
<dbReference type="EMBL" id="DRDR01000037">
    <property type="protein sequence ID" value="HDL59972.1"/>
    <property type="molecule type" value="Genomic_DNA"/>
</dbReference>
<dbReference type="SUPFAM" id="SSF56235">
    <property type="entry name" value="N-terminal nucleophile aminohydrolases (Ntn hydrolases)"/>
    <property type="match status" value="1"/>
</dbReference>
<dbReference type="PANTHER" id="PTHR39328:SF1">
    <property type="entry name" value="BLL2871 PROTEIN"/>
    <property type="match status" value="1"/>
</dbReference>